<dbReference type="PANTHER" id="PTHR11102:SF160">
    <property type="entry name" value="ERAD-ASSOCIATED E3 UBIQUITIN-PROTEIN LIGASE COMPONENT HRD3"/>
    <property type="match status" value="1"/>
</dbReference>
<feature type="compositionally biased region" description="Low complexity" evidence="3">
    <location>
        <begin position="10"/>
        <end position="23"/>
    </location>
</feature>
<dbReference type="InterPro" id="IPR006597">
    <property type="entry name" value="Sel1-like"/>
</dbReference>
<dbReference type="GO" id="GO:0008270">
    <property type="term" value="F:zinc ion binding"/>
    <property type="evidence" value="ECO:0007669"/>
    <property type="project" value="UniProtKB-KW"/>
</dbReference>
<dbReference type="Gene3D" id="3.30.40.10">
    <property type="entry name" value="Zinc/RING finger domain, C3HC4 (zinc finger)"/>
    <property type="match status" value="1"/>
</dbReference>
<feature type="region of interest" description="Disordered" evidence="3">
    <location>
        <begin position="1"/>
        <end position="40"/>
    </location>
</feature>
<protein>
    <recommendedName>
        <fullName evidence="4">RING-type domain-containing protein</fullName>
    </recommendedName>
</protein>
<dbReference type="PANTHER" id="PTHR11102">
    <property type="entry name" value="SEL-1-LIKE PROTEIN"/>
    <property type="match status" value="1"/>
</dbReference>
<dbReference type="Gene3D" id="1.25.40.10">
    <property type="entry name" value="Tetratricopeptide repeat domain"/>
    <property type="match status" value="1"/>
</dbReference>
<accession>A0A7S2L7G0</accession>
<name>A0A7S2L7G0_9STRA</name>
<evidence type="ECO:0000313" key="5">
    <source>
        <dbReference type="EMBL" id="CAD9597775.1"/>
    </source>
</evidence>
<sequence>MGKKSKKNVKSSSTKSSSSSSNNNPPPQNSIPRTQAPAAPGRKAIIRGLVSRKDLNGLEVTIQNALDNGRIAVEVVFGRDTIAERREVVAIKRENLETRWNCIGGIEAGSDMKHWGMTEEECPICMDVVMNIGLNKNAAYLECCGKSICEKCFVQTQFTKQKDVCPLCRADISDGSETAAIKRIRARAERGDANAMYNLGGYYDTGRPSIPKDQAMARVWFLRAAEKGESRGAYNLACSYRDGEGGAVDKAQAAKYFRMAGERGHIQGVTCYGLALMSGEGIKRDIVEGKKWLKKGADAGDELAVQQLQMHEMMASFGGMGMGNGNISCSSSPGMMSFSMG</sequence>
<evidence type="ECO:0000259" key="4">
    <source>
        <dbReference type="PROSITE" id="PS50089"/>
    </source>
</evidence>
<evidence type="ECO:0000256" key="3">
    <source>
        <dbReference type="SAM" id="MobiDB-lite"/>
    </source>
</evidence>
<feature type="domain" description="RING-type" evidence="4">
    <location>
        <begin position="122"/>
        <end position="169"/>
    </location>
</feature>
<dbReference type="InterPro" id="IPR001841">
    <property type="entry name" value="Znf_RING"/>
</dbReference>
<dbReference type="InterPro" id="IPR050767">
    <property type="entry name" value="Sel1_AlgK"/>
</dbReference>
<reference evidence="5" key="1">
    <citation type="submission" date="2021-01" db="EMBL/GenBank/DDBJ databases">
        <authorList>
            <person name="Corre E."/>
            <person name="Pelletier E."/>
            <person name="Niang G."/>
            <person name="Scheremetjew M."/>
            <person name="Finn R."/>
            <person name="Kale V."/>
            <person name="Holt S."/>
            <person name="Cochrane G."/>
            <person name="Meng A."/>
            <person name="Brown T."/>
            <person name="Cohen L."/>
        </authorList>
    </citation>
    <scope>NUCLEOTIDE SEQUENCE</scope>
    <source>
        <strain evidence="5">SM1012Den-03</strain>
    </source>
</reference>
<dbReference type="EMBL" id="HBGZ01012960">
    <property type="protein sequence ID" value="CAD9597775.1"/>
    <property type="molecule type" value="Transcribed_RNA"/>
</dbReference>
<keyword evidence="2" id="KW-0479">Metal-binding</keyword>
<dbReference type="InterPro" id="IPR013083">
    <property type="entry name" value="Znf_RING/FYVE/PHD"/>
</dbReference>
<keyword evidence="2" id="KW-0863">Zinc-finger</keyword>
<comment type="similarity">
    <text evidence="1">Belongs to the sel-1 family.</text>
</comment>
<organism evidence="5">
    <name type="scientific">Skeletonema marinoi</name>
    <dbReference type="NCBI Taxonomy" id="267567"/>
    <lineage>
        <taxon>Eukaryota</taxon>
        <taxon>Sar</taxon>
        <taxon>Stramenopiles</taxon>
        <taxon>Ochrophyta</taxon>
        <taxon>Bacillariophyta</taxon>
        <taxon>Coscinodiscophyceae</taxon>
        <taxon>Thalassiosirophycidae</taxon>
        <taxon>Thalassiosirales</taxon>
        <taxon>Skeletonemataceae</taxon>
        <taxon>Skeletonema</taxon>
        <taxon>Skeletonema marinoi-dohrnii complex</taxon>
    </lineage>
</organism>
<dbReference type="SUPFAM" id="SSF81901">
    <property type="entry name" value="HCP-like"/>
    <property type="match status" value="1"/>
</dbReference>
<dbReference type="SUPFAM" id="SSF57850">
    <property type="entry name" value="RING/U-box"/>
    <property type="match status" value="1"/>
</dbReference>
<evidence type="ECO:0000256" key="2">
    <source>
        <dbReference type="PROSITE-ProRule" id="PRU00175"/>
    </source>
</evidence>
<dbReference type="Pfam" id="PF08238">
    <property type="entry name" value="Sel1"/>
    <property type="match status" value="3"/>
</dbReference>
<dbReference type="SMART" id="SM00671">
    <property type="entry name" value="SEL1"/>
    <property type="match status" value="3"/>
</dbReference>
<dbReference type="AlphaFoldDB" id="A0A7S2L7G0"/>
<dbReference type="InterPro" id="IPR011990">
    <property type="entry name" value="TPR-like_helical_dom_sf"/>
</dbReference>
<proteinExistence type="inferred from homology"/>
<evidence type="ECO:0000256" key="1">
    <source>
        <dbReference type="ARBA" id="ARBA00038101"/>
    </source>
</evidence>
<gene>
    <name evidence="5" type="ORF">SMAR0320_LOCUS9259</name>
</gene>
<keyword evidence="2" id="KW-0862">Zinc</keyword>
<dbReference type="PROSITE" id="PS50089">
    <property type="entry name" value="ZF_RING_2"/>
    <property type="match status" value="1"/>
</dbReference>
<dbReference type="GO" id="GO:0005737">
    <property type="term" value="C:cytoplasm"/>
    <property type="evidence" value="ECO:0007669"/>
    <property type="project" value="UniProtKB-ARBA"/>
</dbReference>